<protein>
    <submittedName>
        <fullName evidence="2">Uncharacterized protein</fullName>
    </submittedName>
</protein>
<name>A0AAE3A1I5_9FIRM</name>
<dbReference type="EMBL" id="JAJEPV010000007">
    <property type="protein sequence ID" value="MCC2118773.1"/>
    <property type="molecule type" value="Genomic_DNA"/>
</dbReference>
<organism evidence="2 3">
    <name type="scientific">Waltera acetigignens</name>
    <dbReference type="NCBI Taxonomy" id="2981769"/>
    <lineage>
        <taxon>Bacteria</taxon>
        <taxon>Bacillati</taxon>
        <taxon>Bacillota</taxon>
        <taxon>Clostridia</taxon>
        <taxon>Lachnospirales</taxon>
        <taxon>Lachnospiraceae</taxon>
        <taxon>Waltera</taxon>
    </lineage>
</organism>
<proteinExistence type="predicted"/>
<gene>
    <name evidence="2" type="ORF">LKD75_04060</name>
</gene>
<keyword evidence="1" id="KW-0472">Membrane</keyword>
<keyword evidence="1" id="KW-1133">Transmembrane helix</keyword>
<dbReference type="AlphaFoldDB" id="A0AAE3A1I5"/>
<dbReference type="RefSeq" id="WP_145985582.1">
    <property type="nucleotide sequence ID" value="NZ_JAJEPV010000007.1"/>
</dbReference>
<evidence type="ECO:0000256" key="1">
    <source>
        <dbReference type="SAM" id="Phobius"/>
    </source>
</evidence>
<keyword evidence="1" id="KW-0812">Transmembrane</keyword>
<keyword evidence="3" id="KW-1185">Reference proteome</keyword>
<accession>A0AAE3A1I5</accession>
<evidence type="ECO:0000313" key="3">
    <source>
        <dbReference type="Proteomes" id="UP001197795"/>
    </source>
</evidence>
<sequence length="109" mass="12967">MDRLYVCYEKYRRMIAEKKILHRLVQGVRILTVALACYGWWGVIYPELTMLPSTYEIVYEETEATEAETVQTGPEVVEWNSDSQIYWKILEADPEQIRFKSRLLTMLKK</sequence>
<feature type="transmembrane region" description="Helical" evidence="1">
    <location>
        <begin position="20"/>
        <end position="41"/>
    </location>
</feature>
<reference evidence="2 3" key="1">
    <citation type="submission" date="2021-10" db="EMBL/GenBank/DDBJ databases">
        <title>Anaerobic single-cell dispensing facilitates the cultivation of human gut bacteria.</title>
        <authorList>
            <person name="Afrizal A."/>
        </authorList>
    </citation>
    <scope>NUCLEOTIDE SEQUENCE [LARGE SCALE GENOMIC DNA]</scope>
    <source>
        <strain evidence="2 3">CLA-AA-H273</strain>
    </source>
</reference>
<dbReference type="Proteomes" id="UP001197795">
    <property type="component" value="Unassembled WGS sequence"/>
</dbReference>
<evidence type="ECO:0000313" key="2">
    <source>
        <dbReference type="EMBL" id="MCC2118773.1"/>
    </source>
</evidence>
<comment type="caution">
    <text evidence="2">The sequence shown here is derived from an EMBL/GenBank/DDBJ whole genome shotgun (WGS) entry which is preliminary data.</text>
</comment>